<proteinExistence type="predicted"/>
<dbReference type="Pfam" id="PF16128">
    <property type="entry name" value="DUF4840"/>
    <property type="match status" value="1"/>
</dbReference>
<feature type="chain" id="PRO_5003026081" description="DUF4840 domain-containing protein" evidence="1">
    <location>
        <begin position="24"/>
        <end position="200"/>
    </location>
</feature>
<accession>D1PZ84</accession>
<organism evidence="2 3">
    <name type="scientific">Hallella bergensis DSM 17361</name>
    <dbReference type="NCBI Taxonomy" id="585502"/>
    <lineage>
        <taxon>Bacteria</taxon>
        <taxon>Pseudomonadati</taxon>
        <taxon>Bacteroidota</taxon>
        <taxon>Bacteroidia</taxon>
        <taxon>Bacteroidales</taxon>
        <taxon>Prevotellaceae</taxon>
        <taxon>Hallella</taxon>
    </lineage>
</organism>
<keyword evidence="1" id="KW-0732">Signal</keyword>
<dbReference type="AlphaFoldDB" id="D1PZ84"/>
<dbReference type="PROSITE" id="PS51257">
    <property type="entry name" value="PROKAR_LIPOPROTEIN"/>
    <property type="match status" value="1"/>
</dbReference>
<evidence type="ECO:0000313" key="3">
    <source>
        <dbReference type="Proteomes" id="UP000003160"/>
    </source>
</evidence>
<dbReference type="HOGENOM" id="CLU_1365168_0_0_10"/>
<feature type="signal peptide" evidence="1">
    <location>
        <begin position="1"/>
        <end position="23"/>
    </location>
</feature>
<protein>
    <recommendedName>
        <fullName evidence="4">DUF4840 domain-containing protein</fullName>
    </recommendedName>
</protein>
<gene>
    <name evidence="2" type="ORF">HMPREF0645_2269</name>
</gene>
<evidence type="ECO:0008006" key="4">
    <source>
        <dbReference type="Google" id="ProtNLM"/>
    </source>
</evidence>
<sequence>MKRILTIFLFVAVVCGMSSCLNSDDNEKELTQEQMRAAMNELSGTYEGYMVYASNLIDVPDTVKNMQWTIDSVLTIKAFPLSVLAKSLSASADDTFKADVKALSEKDLKCYLGFYDVGEKGHTMNVVPLALEFSARTGDKARNCKVLFLSHNDKSVAIYQKSSKHFEFMMNTYGLYLDDVLQDNGLFNRTYFKFVSTSKH</sequence>
<dbReference type="OrthoDB" id="1066213at2"/>
<keyword evidence="3" id="KW-1185">Reference proteome</keyword>
<evidence type="ECO:0000313" key="2">
    <source>
        <dbReference type="EMBL" id="EFA43318.1"/>
    </source>
</evidence>
<name>D1PZ84_9BACT</name>
<dbReference type="Proteomes" id="UP000003160">
    <property type="component" value="Unassembled WGS sequence"/>
</dbReference>
<dbReference type="EMBL" id="ACKS01000082">
    <property type="protein sequence ID" value="EFA43318.1"/>
    <property type="molecule type" value="Genomic_DNA"/>
</dbReference>
<evidence type="ECO:0000256" key="1">
    <source>
        <dbReference type="SAM" id="SignalP"/>
    </source>
</evidence>
<comment type="caution">
    <text evidence="2">The sequence shown here is derived from an EMBL/GenBank/DDBJ whole genome shotgun (WGS) entry which is preliminary data.</text>
</comment>
<dbReference type="InterPro" id="IPR032293">
    <property type="entry name" value="DUF4840"/>
</dbReference>
<dbReference type="RefSeq" id="WP_007174372.1">
    <property type="nucleotide sequence ID" value="NZ_GG704781.1"/>
</dbReference>
<reference evidence="2 3" key="1">
    <citation type="submission" date="2009-10" db="EMBL/GenBank/DDBJ databases">
        <authorList>
            <person name="Qin X."/>
            <person name="Bachman B."/>
            <person name="Battles P."/>
            <person name="Bell A."/>
            <person name="Bess C."/>
            <person name="Bickham C."/>
            <person name="Chaboub L."/>
            <person name="Chen D."/>
            <person name="Coyle M."/>
            <person name="Deiros D.R."/>
            <person name="Dinh H."/>
            <person name="Forbes L."/>
            <person name="Fowler G."/>
            <person name="Francisco L."/>
            <person name="Fu Q."/>
            <person name="Gubbala S."/>
            <person name="Hale W."/>
            <person name="Han Y."/>
            <person name="Hemphill L."/>
            <person name="Highlander S.K."/>
            <person name="Hirani K."/>
            <person name="Hogues M."/>
            <person name="Jackson L."/>
            <person name="Jakkamsetti A."/>
            <person name="Javaid M."/>
            <person name="Jiang H."/>
            <person name="Korchina V."/>
            <person name="Kovar C."/>
            <person name="Lara F."/>
            <person name="Lee S."/>
            <person name="Mata R."/>
            <person name="Mathew T."/>
            <person name="Moen C."/>
            <person name="Morales K."/>
            <person name="Munidasa M."/>
            <person name="Nazareth L."/>
            <person name="Ngo R."/>
            <person name="Nguyen L."/>
            <person name="Okwuonu G."/>
            <person name="Ongeri F."/>
            <person name="Patil S."/>
            <person name="Petrosino J."/>
            <person name="Pham C."/>
            <person name="Pham P."/>
            <person name="Pu L.-L."/>
            <person name="Puazo M."/>
            <person name="Raj R."/>
            <person name="Reid J."/>
            <person name="Rouhana J."/>
            <person name="Saada N."/>
            <person name="Shang Y."/>
            <person name="Simmons D."/>
            <person name="Thornton R."/>
            <person name="Warren J."/>
            <person name="Weissenberger G."/>
            <person name="Zhang J."/>
            <person name="Zhang L."/>
            <person name="Zhou C."/>
            <person name="Zhu D."/>
            <person name="Muzny D."/>
            <person name="Worley K."/>
            <person name="Gibbs R."/>
        </authorList>
    </citation>
    <scope>NUCLEOTIDE SEQUENCE [LARGE SCALE GENOMIC DNA]</scope>
    <source>
        <strain evidence="2 3">DSM 17361</strain>
    </source>
</reference>